<evidence type="ECO:0000313" key="2">
    <source>
        <dbReference type="Proteomes" id="UP000094501"/>
    </source>
</evidence>
<gene>
    <name evidence="1" type="ORF">AUC68_08725</name>
</gene>
<keyword evidence="2" id="KW-1185">Reference proteome</keyword>
<accession>A0A1E3VYA8</accession>
<dbReference type="InterPro" id="IPR029063">
    <property type="entry name" value="SAM-dependent_MTases_sf"/>
</dbReference>
<sequence>MVSQGLFKIYQKGLKIVSTDTKPMANEWAASNVESDEAFARALDSDLWNQATAYDAEATATADGKLRALADQGITLGGGGHHALLYFLVRYYQPQVAFETGVASGFSSRAILTAMHHNNGGHLWSSELPYFRLPNPERFSGHLVEPELRTRWTMLLKGDRKNVPEILGQVNRIDLFHYDSDKTYEARERVLRQAQGKFAPDVVIVFDDIQDNFHFRDYIAREGLADRARVFGHDGKYVGVVLPRA</sequence>
<organism evidence="1 2">
    <name type="scientific">Methyloceanibacter methanicus</name>
    <dbReference type="NCBI Taxonomy" id="1774968"/>
    <lineage>
        <taxon>Bacteria</taxon>
        <taxon>Pseudomonadati</taxon>
        <taxon>Pseudomonadota</taxon>
        <taxon>Alphaproteobacteria</taxon>
        <taxon>Hyphomicrobiales</taxon>
        <taxon>Hyphomicrobiaceae</taxon>
        <taxon>Methyloceanibacter</taxon>
    </lineage>
</organism>
<evidence type="ECO:0000313" key="1">
    <source>
        <dbReference type="EMBL" id="ODR98499.1"/>
    </source>
</evidence>
<name>A0A1E3VYA8_9HYPH</name>
<dbReference type="Gene3D" id="3.40.50.150">
    <property type="entry name" value="Vaccinia Virus protein VP39"/>
    <property type="match status" value="1"/>
</dbReference>
<dbReference type="Proteomes" id="UP000094501">
    <property type="component" value="Unassembled WGS sequence"/>
</dbReference>
<dbReference type="Pfam" id="PF13578">
    <property type="entry name" value="Methyltransf_24"/>
    <property type="match status" value="1"/>
</dbReference>
<dbReference type="AlphaFoldDB" id="A0A1E3VYA8"/>
<dbReference type="EMBL" id="LPWG01000013">
    <property type="protein sequence ID" value="ODR98499.1"/>
    <property type="molecule type" value="Genomic_DNA"/>
</dbReference>
<protein>
    <recommendedName>
        <fullName evidence="3">Class I SAM-dependent methyltransferase</fullName>
    </recommendedName>
</protein>
<proteinExistence type="predicted"/>
<evidence type="ECO:0008006" key="3">
    <source>
        <dbReference type="Google" id="ProtNLM"/>
    </source>
</evidence>
<reference evidence="1 2" key="1">
    <citation type="journal article" date="2016" name="Environ. Microbiol.">
        <title>New Methyloceanibacter diversity from North Sea sediments includes methanotroph containing solely the soluble methane monooxygenase.</title>
        <authorList>
            <person name="Vekeman B."/>
            <person name="Kerckhof F.M."/>
            <person name="Cremers G."/>
            <person name="de Vos P."/>
            <person name="Vandamme P."/>
            <person name="Boon N."/>
            <person name="Op den Camp H.J."/>
            <person name="Heylen K."/>
        </authorList>
    </citation>
    <scope>NUCLEOTIDE SEQUENCE [LARGE SCALE GENOMIC DNA]</scope>
    <source>
        <strain evidence="1 2">R-67174</strain>
    </source>
</reference>
<comment type="caution">
    <text evidence="1">The sequence shown here is derived from an EMBL/GenBank/DDBJ whole genome shotgun (WGS) entry which is preliminary data.</text>
</comment>
<dbReference type="STRING" id="1774968.AUC68_08725"/>